<dbReference type="InterPro" id="IPR036866">
    <property type="entry name" value="RibonucZ/Hydroxyglut_hydro"/>
</dbReference>
<dbReference type="AlphaFoldDB" id="A0A1I4JLF3"/>
<dbReference type="InterPro" id="IPR049050">
    <property type="entry name" value="nSTAND3"/>
</dbReference>
<protein>
    <submittedName>
        <fullName evidence="2">Ribonuclease BN, tRNA processing enzyme</fullName>
    </submittedName>
</protein>
<feature type="domain" description="AAA+ ATPase" evidence="1">
    <location>
        <begin position="26"/>
        <end position="180"/>
    </location>
</feature>
<dbReference type="OrthoDB" id="9803916at2"/>
<dbReference type="InterPro" id="IPR027417">
    <property type="entry name" value="P-loop_NTPase"/>
</dbReference>
<dbReference type="Pfam" id="PF20720">
    <property type="entry name" value="nSTAND3"/>
    <property type="match status" value="1"/>
</dbReference>
<evidence type="ECO:0000313" key="2">
    <source>
        <dbReference type="EMBL" id="SFL67037.1"/>
    </source>
</evidence>
<dbReference type="RefSeq" id="WP_074902995.1">
    <property type="nucleotide sequence ID" value="NZ_FOUB01000002.1"/>
</dbReference>
<dbReference type="InterPro" id="IPR003593">
    <property type="entry name" value="AAA+_ATPase"/>
</dbReference>
<dbReference type="EMBL" id="FOUB01000002">
    <property type="protein sequence ID" value="SFL67037.1"/>
    <property type="molecule type" value="Genomic_DNA"/>
</dbReference>
<evidence type="ECO:0000313" key="3">
    <source>
        <dbReference type="Proteomes" id="UP000183287"/>
    </source>
</evidence>
<dbReference type="STRING" id="44574.AAW31_00575"/>
<evidence type="ECO:0000259" key="1">
    <source>
        <dbReference type="SMART" id="SM00382"/>
    </source>
</evidence>
<proteinExistence type="predicted"/>
<dbReference type="Gene3D" id="3.60.15.10">
    <property type="entry name" value="Ribonuclease Z/Hydroxyacylglutathione hydrolase-like"/>
    <property type="match status" value="1"/>
</dbReference>
<dbReference type="PANTHER" id="PTHR46018:SF2">
    <property type="entry name" value="ZINC PHOSPHODIESTERASE ELAC PROTEIN 1"/>
    <property type="match status" value="1"/>
</dbReference>
<dbReference type="PANTHER" id="PTHR46018">
    <property type="entry name" value="ZINC PHOSPHODIESTERASE ELAC PROTEIN 1"/>
    <property type="match status" value="1"/>
</dbReference>
<accession>A0A1I4JLF3</accession>
<dbReference type="Gene3D" id="3.40.50.300">
    <property type="entry name" value="P-loop containing nucleotide triphosphate hydrolases"/>
    <property type="match status" value="1"/>
</dbReference>
<reference evidence="3" key="1">
    <citation type="submission" date="2016-10" db="EMBL/GenBank/DDBJ databases">
        <authorList>
            <person name="Varghese N."/>
            <person name="Submissions S."/>
        </authorList>
    </citation>
    <scope>NUCLEOTIDE SEQUENCE [LARGE SCALE GENOMIC DNA]</scope>
    <source>
        <strain evidence="3">Nm44</strain>
    </source>
</reference>
<sequence>MYNDTKHHLPVLAYRAADIATTVLTHNRRILLHGPPGVGKSTLASQLAHELNKAGRSCYCICADPGSPAFGFPGAVSLARWQSDDWQICSYEAICSLNAGRFRLPLVLAIRHLIPLFDYDVLLIDAPGVTRGVAGSELLQGMFEVVAVDAVLMLTAPDRPPALLDELRSLTNQLFIVQTSVEARRPGKRSRAHQRTKLWNNYLKQGIEQTVDLTQVNIIGTPPPLGESSAWAGRQVALLKRNQTQVIAEVKHLHGKQLTVRLPYLPHAFDCVLVRDTQRSLSGLVETAVPFASEPLTYLPASNMSGLALQNSGMQVMGRVGQIDFCLVNGILGDPLLHIRLRQQRRSLLFDLGEGVRLPARIAHQVTDVFISHTHIDHIGGFIMLLRSRIGEFPPCHLYGPPGLAQHIKGFLQGILWDRIGGRAPRFEVAEVHTDRLLRFRLQAGQQACVQLDEIKLEAGVILQDPDFRIRAQLLDHHTPVLAYAFEPTKEINIRKDYLQAHNLKPGPWLAQVKKHLLAENDKAIITLPDGTMTSVTVIATDLVLIKPGKKLVYATDFADTVDNRLRLQALARYAHTLFCEACFMEADANQATQTGHLTTRACGEIATAAEVARLVPFHFSQRYADKLQQVYDEIHAVCSCVVMPAALQPIRSSNKQDELS</sequence>
<dbReference type="SUPFAM" id="SSF56281">
    <property type="entry name" value="Metallo-hydrolase/oxidoreductase"/>
    <property type="match status" value="1"/>
</dbReference>
<dbReference type="Proteomes" id="UP000183287">
    <property type="component" value="Unassembled WGS sequence"/>
</dbReference>
<dbReference type="GO" id="GO:0042781">
    <property type="term" value="F:3'-tRNA processing endoribonuclease activity"/>
    <property type="evidence" value="ECO:0007669"/>
    <property type="project" value="TreeGrafter"/>
</dbReference>
<organism evidence="2 3">
    <name type="scientific">Nitrosomonas communis</name>
    <dbReference type="NCBI Taxonomy" id="44574"/>
    <lineage>
        <taxon>Bacteria</taxon>
        <taxon>Pseudomonadati</taxon>
        <taxon>Pseudomonadota</taxon>
        <taxon>Betaproteobacteria</taxon>
        <taxon>Nitrosomonadales</taxon>
        <taxon>Nitrosomonadaceae</taxon>
        <taxon>Nitrosomonas</taxon>
    </lineage>
</organism>
<dbReference type="CDD" id="cd00009">
    <property type="entry name" value="AAA"/>
    <property type="match status" value="1"/>
</dbReference>
<keyword evidence="3" id="KW-1185">Reference proteome</keyword>
<dbReference type="SMART" id="SM00382">
    <property type="entry name" value="AAA"/>
    <property type="match status" value="1"/>
</dbReference>
<name>A0A1I4JLF3_9PROT</name>
<gene>
    <name evidence="2" type="ORF">SAMN05421863_100297</name>
</gene>
<dbReference type="PRINTS" id="PR00830">
    <property type="entry name" value="ENDOLAPTASE"/>
</dbReference>
<dbReference type="SUPFAM" id="SSF52540">
    <property type="entry name" value="P-loop containing nucleoside triphosphate hydrolases"/>
    <property type="match status" value="1"/>
</dbReference>